<dbReference type="Gene3D" id="3.40.50.12780">
    <property type="entry name" value="N-terminal domain of ligase-like"/>
    <property type="match status" value="1"/>
</dbReference>
<dbReference type="InterPro" id="IPR042099">
    <property type="entry name" value="ANL_N_sf"/>
</dbReference>
<evidence type="ECO:0000256" key="1">
    <source>
        <dbReference type="SAM" id="Phobius"/>
    </source>
</evidence>
<dbReference type="InterPro" id="IPR000873">
    <property type="entry name" value="AMP-dep_synth/lig_dom"/>
</dbReference>
<dbReference type="InterPro" id="IPR050237">
    <property type="entry name" value="ATP-dep_AMP-bd_enzyme"/>
</dbReference>
<gene>
    <name evidence="3" type="ORF">SAMN04489735_10654</name>
</gene>
<evidence type="ECO:0000313" key="3">
    <source>
        <dbReference type="EMBL" id="SDH80919.1"/>
    </source>
</evidence>
<evidence type="ECO:0000259" key="2">
    <source>
        <dbReference type="Pfam" id="PF00501"/>
    </source>
</evidence>
<feature type="transmembrane region" description="Helical" evidence="1">
    <location>
        <begin position="193"/>
        <end position="215"/>
    </location>
</feature>
<accession>A0A1G8FFX4</accession>
<dbReference type="EMBL" id="FNDE01000065">
    <property type="protein sequence ID" value="SDH80919.1"/>
    <property type="molecule type" value="Genomic_DNA"/>
</dbReference>
<dbReference type="PANTHER" id="PTHR43767">
    <property type="entry name" value="LONG-CHAIN-FATTY-ACID--COA LIGASE"/>
    <property type="match status" value="1"/>
</dbReference>
<dbReference type="Proteomes" id="UP000198956">
    <property type="component" value="Unassembled WGS sequence"/>
</dbReference>
<organism evidence="3 4">
    <name type="scientific">Aneurinibacillus thermoaerophilus</name>
    <dbReference type="NCBI Taxonomy" id="143495"/>
    <lineage>
        <taxon>Bacteria</taxon>
        <taxon>Bacillati</taxon>
        <taxon>Bacillota</taxon>
        <taxon>Bacilli</taxon>
        <taxon>Bacillales</taxon>
        <taxon>Paenibacillaceae</taxon>
        <taxon>Aneurinibacillus group</taxon>
        <taxon>Aneurinibacillus</taxon>
    </lineage>
</organism>
<keyword evidence="1" id="KW-1133">Transmembrane helix</keyword>
<dbReference type="SUPFAM" id="SSF56801">
    <property type="entry name" value="Acetyl-CoA synthetase-like"/>
    <property type="match status" value="1"/>
</dbReference>
<keyword evidence="1" id="KW-0472">Membrane</keyword>
<evidence type="ECO:0000313" key="4">
    <source>
        <dbReference type="Proteomes" id="UP000198956"/>
    </source>
</evidence>
<keyword evidence="1" id="KW-0812">Transmembrane</keyword>
<protein>
    <submittedName>
        <fullName evidence="3">AMP-binding enzyme</fullName>
    </submittedName>
</protein>
<name>A0A1G8FFX4_ANETH</name>
<dbReference type="PANTHER" id="PTHR43767:SF1">
    <property type="entry name" value="NONRIBOSOMAL PEPTIDE SYNTHASE PES1 (EUROFUNG)-RELATED"/>
    <property type="match status" value="1"/>
</dbReference>
<feature type="domain" description="AMP-dependent synthetase/ligase" evidence="2">
    <location>
        <begin position="10"/>
        <end position="214"/>
    </location>
</feature>
<reference evidence="3 4" key="1">
    <citation type="submission" date="2016-10" db="EMBL/GenBank/DDBJ databases">
        <authorList>
            <person name="de Groot N.N."/>
        </authorList>
    </citation>
    <scope>NUCLEOTIDE SEQUENCE [LARGE SCALE GENOMIC DNA]</scope>
    <source>
        <strain evidence="3 4">L 420-91</strain>
    </source>
</reference>
<sequence>MLFERIKKISETNPDSPAILTGQELISYQDFLLEVEKLANHFKKCGLTQETPLAIVLGKNEVIWTAVVAASYLNVPVMLVDPNLKEAEMNQIMKMYQTCFELRETNGSVAGEYKGDVIQKLNCFGNEFLLINSGMAANCWNEYIGSTEDHSYIVLLTSGSTKVPSAVVKTVKSIVGDGERIGHSLGIVPSDRVLCAAPVYHVFGLICGCFATFLLY</sequence>
<proteinExistence type="predicted"/>
<dbReference type="OrthoDB" id="9778383at2"/>
<dbReference type="AlphaFoldDB" id="A0A1G8FFX4"/>
<dbReference type="Pfam" id="PF00501">
    <property type="entry name" value="AMP-binding"/>
    <property type="match status" value="1"/>
</dbReference>